<evidence type="ECO:0000256" key="3">
    <source>
        <dbReference type="ARBA" id="ARBA00022578"/>
    </source>
</evidence>
<keyword evidence="4" id="KW-0238">DNA-binding</keyword>
<evidence type="ECO:0000256" key="4">
    <source>
        <dbReference type="ARBA" id="ARBA00023125"/>
    </source>
</evidence>
<dbReference type="InterPro" id="IPR051399">
    <property type="entry name" value="RNA-guided_DNA_endo/Transpos"/>
</dbReference>
<proteinExistence type="inferred from homology"/>
<dbReference type="GO" id="GO:0003677">
    <property type="term" value="F:DNA binding"/>
    <property type="evidence" value="ECO:0007669"/>
    <property type="project" value="UniProtKB-KW"/>
</dbReference>
<comment type="similarity">
    <text evidence="1">In the C-terminal section; belongs to the transposase 35 family.</text>
</comment>
<name>A0A2T2WHC4_9FIRM</name>
<dbReference type="GO" id="GO:0006310">
    <property type="term" value="P:DNA recombination"/>
    <property type="evidence" value="ECO:0007669"/>
    <property type="project" value="UniProtKB-KW"/>
</dbReference>
<dbReference type="Pfam" id="PF01385">
    <property type="entry name" value="OrfB_IS605"/>
    <property type="match status" value="1"/>
</dbReference>
<dbReference type="PANTHER" id="PTHR30405:SF11">
    <property type="entry name" value="RNA-GUIDED DNA ENDONUCLEASE RV2885C-RELATED"/>
    <property type="match status" value="1"/>
</dbReference>
<dbReference type="PANTHER" id="PTHR30405">
    <property type="entry name" value="TRANSPOSASE"/>
    <property type="match status" value="1"/>
</dbReference>
<organism evidence="8 9">
    <name type="scientific">Sulfobacillus acidophilus</name>
    <dbReference type="NCBI Taxonomy" id="53633"/>
    <lineage>
        <taxon>Bacteria</taxon>
        <taxon>Bacillati</taxon>
        <taxon>Bacillota</taxon>
        <taxon>Clostridia</taxon>
        <taxon>Eubacteriales</taxon>
        <taxon>Clostridiales Family XVII. Incertae Sedis</taxon>
        <taxon>Sulfobacillus</taxon>
    </lineage>
</organism>
<accession>A0A2T2WHC4</accession>
<dbReference type="NCBIfam" id="NF040570">
    <property type="entry name" value="guided_TnpB"/>
    <property type="match status" value="1"/>
</dbReference>
<reference evidence="8 9" key="1">
    <citation type="journal article" date="2014" name="BMC Genomics">
        <title>Comparison of environmental and isolate Sulfobacillus genomes reveals diverse carbon, sulfur, nitrogen, and hydrogen metabolisms.</title>
        <authorList>
            <person name="Justice N.B."/>
            <person name="Norman A."/>
            <person name="Brown C.T."/>
            <person name="Singh A."/>
            <person name="Thomas B.C."/>
            <person name="Banfield J.F."/>
        </authorList>
    </citation>
    <scope>NUCLEOTIDE SEQUENCE [LARGE SCALE GENOMIC DNA]</scope>
    <source>
        <strain evidence="8">AMDSBA3</strain>
    </source>
</reference>
<evidence type="ECO:0000256" key="2">
    <source>
        <dbReference type="ARBA" id="ARBA00011044"/>
    </source>
</evidence>
<evidence type="ECO:0000256" key="1">
    <source>
        <dbReference type="ARBA" id="ARBA00008761"/>
    </source>
</evidence>
<dbReference type="NCBIfam" id="TIGR01766">
    <property type="entry name" value="IS200/IS605 family accessory protein TnpB-like domain"/>
    <property type="match status" value="1"/>
</dbReference>
<evidence type="ECO:0000259" key="7">
    <source>
        <dbReference type="Pfam" id="PF07282"/>
    </source>
</evidence>
<keyword evidence="3" id="KW-0815">Transposition</keyword>
<dbReference type="GO" id="GO:0032196">
    <property type="term" value="P:transposition"/>
    <property type="evidence" value="ECO:0007669"/>
    <property type="project" value="UniProtKB-KW"/>
</dbReference>
<dbReference type="Proteomes" id="UP000241848">
    <property type="component" value="Unassembled WGS sequence"/>
</dbReference>
<evidence type="ECO:0000259" key="6">
    <source>
        <dbReference type="Pfam" id="PF01385"/>
    </source>
</evidence>
<feature type="domain" description="Probable transposase IS891/IS1136/IS1341" evidence="6">
    <location>
        <begin position="168"/>
        <end position="265"/>
    </location>
</feature>
<evidence type="ECO:0000313" key="9">
    <source>
        <dbReference type="Proteomes" id="UP000241848"/>
    </source>
</evidence>
<dbReference type="InterPro" id="IPR001959">
    <property type="entry name" value="Transposase"/>
</dbReference>
<dbReference type="EMBL" id="PXYV01000030">
    <property type="protein sequence ID" value="PSR21641.1"/>
    <property type="molecule type" value="Genomic_DNA"/>
</dbReference>
<sequence>MVLTLTAKMQLYPNPDQVTLLQQTVEAYRQGCNWVSGVVNTTHCLRQADLHTETYRPLRAQFGLRSQMAQSVIKTVIARYKSVLANGHPWTRVQFTKPALDLVWNRDYSLKAGRFSVNTLEGRVQVPFARQGMERFFDGTWQFGTAHLVHRHGRWFLHVPMTKDVAETGPAEIRQVVGLDFGLNFLVTAYDSQGQTTFFPGRAVKAQRAHFQILRQNLQRRQTPCARRRLKRLGQRENRWMTDVNHQVSKALVVRYGAKTLFVLEDLTGIRGATERVRRRDRYTSVSWAFYQLRHMIEYKAALGQARTIAVDPRYTSQTCPKCGHVARGNRDKRRHRFQCQQCHYRSNDDRIGAMNLHRQGIEYRVTGAIAAGPRS</sequence>
<comment type="caution">
    <text evidence="8">The sequence shown here is derived from an EMBL/GenBank/DDBJ whole genome shotgun (WGS) entry which is preliminary data.</text>
</comment>
<dbReference type="AlphaFoldDB" id="A0A2T2WHC4"/>
<gene>
    <name evidence="8" type="ORF">C7B45_10000</name>
</gene>
<evidence type="ECO:0000256" key="5">
    <source>
        <dbReference type="ARBA" id="ARBA00023172"/>
    </source>
</evidence>
<feature type="domain" description="Cas12f1-like TNB" evidence="7">
    <location>
        <begin position="290"/>
        <end position="357"/>
    </location>
</feature>
<evidence type="ECO:0000313" key="8">
    <source>
        <dbReference type="EMBL" id="PSR21641.1"/>
    </source>
</evidence>
<comment type="similarity">
    <text evidence="2">In the N-terminal section; belongs to the transposase 2 family.</text>
</comment>
<dbReference type="InterPro" id="IPR010095">
    <property type="entry name" value="Cas12f1-like_TNB"/>
</dbReference>
<keyword evidence="5" id="KW-0233">DNA recombination</keyword>
<protein>
    <submittedName>
        <fullName evidence="8">Transposase</fullName>
    </submittedName>
</protein>
<dbReference type="Pfam" id="PF07282">
    <property type="entry name" value="Cas12f1-like_TNB"/>
    <property type="match status" value="1"/>
</dbReference>